<keyword evidence="3" id="KW-0812">Transmembrane</keyword>
<keyword evidence="2 3" id="KW-0472">Membrane</keyword>
<evidence type="ECO:0000256" key="1">
    <source>
        <dbReference type="ARBA" id="ARBA00004370"/>
    </source>
</evidence>
<name>A0A239L840_9ACTN</name>
<feature type="transmembrane region" description="Helical" evidence="3">
    <location>
        <begin position="12"/>
        <end position="33"/>
    </location>
</feature>
<proteinExistence type="predicted"/>
<dbReference type="PANTHER" id="PTHR37042:SF4">
    <property type="entry name" value="OUTER MEMBRANE PROTEIN RV1973"/>
    <property type="match status" value="1"/>
</dbReference>
<keyword evidence="5" id="KW-1185">Reference proteome</keyword>
<dbReference type="OrthoDB" id="3395172at2"/>
<dbReference type="RefSeq" id="WP_089210233.1">
    <property type="nucleotide sequence ID" value="NZ_FZOD01000031.1"/>
</dbReference>
<dbReference type="GO" id="GO:0016020">
    <property type="term" value="C:membrane"/>
    <property type="evidence" value="ECO:0007669"/>
    <property type="project" value="UniProtKB-SubCell"/>
</dbReference>
<dbReference type="AlphaFoldDB" id="A0A239L840"/>
<accession>A0A239L840</accession>
<protein>
    <submittedName>
        <fullName evidence="4">Mce-associated membrane protein</fullName>
    </submittedName>
</protein>
<evidence type="ECO:0000256" key="2">
    <source>
        <dbReference type="ARBA" id="ARBA00023136"/>
    </source>
</evidence>
<evidence type="ECO:0000313" key="4">
    <source>
        <dbReference type="EMBL" id="SNT26631.1"/>
    </source>
</evidence>
<dbReference type="Proteomes" id="UP000198282">
    <property type="component" value="Unassembled WGS sequence"/>
</dbReference>
<dbReference type="PANTHER" id="PTHR37042">
    <property type="entry name" value="OUTER MEMBRANE PROTEIN RV1973"/>
    <property type="match status" value="1"/>
</dbReference>
<sequence>MAVHAARPRRPLGIAGPVLGVLIAVLLVVAFWVGRDLGAAQAAADDRQAAMRVAGAHAVYLLSVSHQSVDADIKRILDTSTGPARTEYVRTAEALKEATIKGRIVQAGALRATGLVSLKGTTAQVMVVGDTVIRKDGDKNAPQERFYRWNMEVTKIGGVWLVSKAEVVL</sequence>
<comment type="subcellular location">
    <subcellularLocation>
        <location evidence="1">Membrane</location>
    </subcellularLocation>
</comment>
<reference evidence="4 5" key="1">
    <citation type="submission" date="2017-06" db="EMBL/GenBank/DDBJ databases">
        <authorList>
            <person name="Kim H.J."/>
            <person name="Triplett B.A."/>
        </authorList>
    </citation>
    <scope>NUCLEOTIDE SEQUENCE [LARGE SCALE GENOMIC DNA]</scope>
    <source>
        <strain evidence="4 5">CGMCC 4.2132</strain>
    </source>
</reference>
<evidence type="ECO:0000256" key="3">
    <source>
        <dbReference type="SAM" id="Phobius"/>
    </source>
</evidence>
<evidence type="ECO:0000313" key="5">
    <source>
        <dbReference type="Proteomes" id="UP000198282"/>
    </source>
</evidence>
<dbReference type="EMBL" id="FZOD01000031">
    <property type="protein sequence ID" value="SNT26631.1"/>
    <property type="molecule type" value="Genomic_DNA"/>
</dbReference>
<keyword evidence="3" id="KW-1133">Transmembrane helix</keyword>
<gene>
    <name evidence="4" type="ORF">SAMN05216276_103149</name>
</gene>
<organism evidence="4 5">
    <name type="scientific">Streptosporangium subroseum</name>
    <dbReference type="NCBI Taxonomy" id="106412"/>
    <lineage>
        <taxon>Bacteria</taxon>
        <taxon>Bacillati</taxon>
        <taxon>Actinomycetota</taxon>
        <taxon>Actinomycetes</taxon>
        <taxon>Streptosporangiales</taxon>
        <taxon>Streptosporangiaceae</taxon>
        <taxon>Streptosporangium</taxon>
    </lineage>
</organism>